<sequence length="341" mass="38332">MSFDSFHSDLTALEFDAFFNDYEIGSDFGPKLPGSNDTIRDFPEGKIDVYTRFFEFANFRLPLSMFFLRVCPMEFPYDSIVDGVDGDMVLETFLNVNSTRIRRYLEEFLVLIGLSRMWYAPLTRPVFYDDDEEGRCLRGITLGGSSFGVVTVGELASKADDALSIQLFGDPPSIVASKAREFIPGISTAAPKRMAVKSKKPVASKKPLSKKGQLVICLPKSIMGSPWSIGDWLMTLSWIKGPLCCSFIDHLATPAEFSCLRSLSHQDVCDRANVDAIRHITLFFEIRLRLEHTKLVRGKLERRLVSHDTALDKRDAKIKRLQKLVLASDLSSIGIQKLVVD</sequence>
<evidence type="ECO:0000313" key="1">
    <source>
        <dbReference type="EMBL" id="GEU59486.1"/>
    </source>
</evidence>
<proteinExistence type="predicted"/>
<organism evidence="1">
    <name type="scientific">Tanacetum cinerariifolium</name>
    <name type="common">Dalmatian daisy</name>
    <name type="synonym">Chrysanthemum cinerariifolium</name>
    <dbReference type="NCBI Taxonomy" id="118510"/>
    <lineage>
        <taxon>Eukaryota</taxon>
        <taxon>Viridiplantae</taxon>
        <taxon>Streptophyta</taxon>
        <taxon>Embryophyta</taxon>
        <taxon>Tracheophyta</taxon>
        <taxon>Spermatophyta</taxon>
        <taxon>Magnoliopsida</taxon>
        <taxon>eudicotyledons</taxon>
        <taxon>Gunneridae</taxon>
        <taxon>Pentapetalae</taxon>
        <taxon>asterids</taxon>
        <taxon>campanulids</taxon>
        <taxon>Asterales</taxon>
        <taxon>Asteraceae</taxon>
        <taxon>Asteroideae</taxon>
        <taxon>Anthemideae</taxon>
        <taxon>Anthemidinae</taxon>
        <taxon>Tanacetum</taxon>
    </lineage>
</organism>
<gene>
    <name evidence="1" type="ORF">Tci_031464</name>
</gene>
<dbReference type="AlphaFoldDB" id="A0A6L2LCJ5"/>
<reference evidence="1" key="1">
    <citation type="journal article" date="2019" name="Sci. Rep.">
        <title>Draft genome of Tanacetum cinerariifolium, the natural source of mosquito coil.</title>
        <authorList>
            <person name="Yamashiro T."/>
            <person name="Shiraishi A."/>
            <person name="Satake H."/>
            <person name="Nakayama K."/>
        </authorList>
    </citation>
    <scope>NUCLEOTIDE SEQUENCE</scope>
</reference>
<evidence type="ECO:0008006" key="2">
    <source>
        <dbReference type="Google" id="ProtNLM"/>
    </source>
</evidence>
<comment type="caution">
    <text evidence="1">The sequence shown here is derived from an EMBL/GenBank/DDBJ whole genome shotgun (WGS) entry which is preliminary data.</text>
</comment>
<name>A0A6L2LCJ5_TANCI</name>
<accession>A0A6L2LCJ5</accession>
<dbReference type="EMBL" id="BKCJ010004180">
    <property type="protein sequence ID" value="GEU59486.1"/>
    <property type="molecule type" value="Genomic_DNA"/>
</dbReference>
<protein>
    <recommendedName>
        <fullName evidence="2">Transposase (Putative), gypsy type</fullName>
    </recommendedName>
</protein>